<evidence type="ECO:0000256" key="3">
    <source>
        <dbReference type="ARBA" id="ARBA00022679"/>
    </source>
</evidence>
<dbReference type="Gramene" id="NC2G0287640.1">
    <property type="protein sequence ID" value="NC2G0287640.1:cds"/>
    <property type="gene ID" value="NC2G0287640"/>
</dbReference>
<dbReference type="PROSITE" id="PS50089">
    <property type="entry name" value="ZF_RING_2"/>
    <property type="match status" value="1"/>
</dbReference>
<dbReference type="PANTHER" id="PTHR15710:SF202">
    <property type="entry name" value="RING-TYPE E3 UBIQUITIN TRANSFERASE"/>
    <property type="match status" value="1"/>
</dbReference>
<accession>A0A5K1AD40</accession>
<feature type="region of interest" description="Disordered" evidence="9">
    <location>
        <begin position="270"/>
        <end position="360"/>
    </location>
</feature>
<dbReference type="FunFam" id="3.30.40.10:FF:000022">
    <property type="entry name" value="E3 ubiquitin-protein ligase RING1-like"/>
    <property type="match status" value="1"/>
</dbReference>
<evidence type="ECO:0000256" key="2">
    <source>
        <dbReference type="ARBA" id="ARBA00012483"/>
    </source>
</evidence>
<dbReference type="GO" id="GO:0005737">
    <property type="term" value="C:cytoplasm"/>
    <property type="evidence" value="ECO:0007669"/>
    <property type="project" value="TreeGrafter"/>
</dbReference>
<dbReference type="Pfam" id="PF14369">
    <property type="entry name" value="Zn_ribbon_19"/>
    <property type="match status" value="1"/>
</dbReference>
<name>A0A5K1AD40_9MAGN</name>
<dbReference type="InterPro" id="IPR001841">
    <property type="entry name" value="Znf_RING"/>
</dbReference>
<dbReference type="SMART" id="SM00184">
    <property type="entry name" value="RING"/>
    <property type="match status" value="1"/>
</dbReference>
<gene>
    <name evidence="11" type="ORF">NYM_LOCUS14086</name>
</gene>
<evidence type="ECO:0000256" key="4">
    <source>
        <dbReference type="ARBA" id="ARBA00022723"/>
    </source>
</evidence>
<dbReference type="EC" id="2.3.2.27" evidence="2"/>
<evidence type="ECO:0000256" key="1">
    <source>
        <dbReference type="ARBA" id="ARBA00000900"/>
    </source>
</evidence>
<evidence type="ECO:0000256" key="9">
    <source>
        <dbReference type="SAM" id="MobiDB-lite"/>
    </source>
</evidence>
<dbReference type="GO" id="GO:0008270">
    <property type="term" value="F:zinc ion binding"/>
    <property type="evidence" value="ECO:0007669"/>
    <property type="project" value="UniProtKB-KW"/>
</dbReference>
<evidence type="ECO:0000256" key="5">
    <source>
        <dbReference type="ARBA" id="ARBA00022771"/>
    </source>
</evidence>
<keyword evidence="4" id="KW-0479">Metal-binding</keyword>
<dbReference type="PANTHER" id="PTHR15710">
    <property type="entry name" value="E3 UBIQUITIN-PROTEIN LIGASE PRAJA"/>
    <property type="match status" value="1"/>
</dbReference>
<evidence type="ECO:0000256" key="8">
    <source>
        <dbReference type="PROSITE-ProRule" id="PRU00175"/>
    </source>
</evidence>
<feature type="compositionally biased region" description="Basic and acidic residues" evidence="9">
    <location>
        <begin position="350"/>
        <end position="360"/>
    </location>
</feature>
<dbReference type="OrthoDB" id="8062037at2759"/>
<evidence type="ECO:0000256" key="6">
    <source>
        <dbReference type="ARBA" id="ARBA00022786"/>
    </source>
</evidence>
<evidence type="ECO:0000256" key="7">
    <source>
        <dbReference type="ARBA" id="ARBA00022833"/>
    </source>
</evidence>
<keyword evidence="3" id="KW-0808">Transferase</keyword>
<keyword evidence="6" id="KW-0833">Ubl conjugation pathway</keyword>
<keyword evidence="5 8" id="KW-0863">Zinc-finger</keyword>
<dbReference type="InterPro" id="IPR039525">
    <property type="entry name" value="RNF126-like_zinc-ribbon"/>
</dbReference>
<dbReference type="OMA" id="EYENPIP"/>
<dbReference type="Gene3D" id="3.30.40.10">
    <property type="entry name" value="Zinc/RING finger domain, C3HC4 (zinc finger)"/>
    <property type="match status" value="1"/>
</dbReference>
<dbReference type="EMBL" id="LR721780">
    <property type="protein sequence ID" value="VVV99856.1"/>
    <property type="molecule type" value="Genomic_DNA"/>
</dbReference>
<dbReference type="AlphaFoldDB" id="A0A5K1AD40"/>
<sequence length="360" mass="38047">MSSIAGATFPGAAQSFWCHQCSGTVTITPSLSGELLCPNCYGGFVEEIDSVPNPNPSPVPHPFAQSPFFFNLQEHFSSPVATAGIGGGGASPFAASLAGFPLVFSSSGSIDLSGEMSPRSTPSGPDPDVFNPFLFLQNYLQNLIAGGANIQFVLENHPGEGGGIRLPANLGDYFIGPGLEQLIQQLAENDPNRYGTPPAAKSAVEALPDITITQQLLKTDLAQCAVCKDDFEIGSAAKQMPCKHIYHADCILPWLELHNSCPVCRYELPTDDPDYEQRTRSGQTPATGGPGSTGVSSQPGTPGTPGRRFRISLPLPWPFRNSGSQAETSNSGEGRNTEGGGSRSSGNRDMNSETRQEDLD</sequence>
<dbReference type="GO" id="GO:0016567">
    <property type="term" value="P:protein ubiquitination"/>
    <property type="evidence" value="ECO:0007669"/>
    <property type="project" value="TreeGrafter"/>
</dbReference>
<comment type="catalytic activity">
    <reaction evidence="1">
        <text>S-ubiquitinyl-[E2 ubiquitin-conjugating enzyme]-L-cysteine + [acceptor protein]-L-lysine = [E2 ubiquitin-conjugating enzyme]-L-cysteine + N(6)-ubiquitinyl-[acceptor protein]-L-lysine.</text>
        <dbReference type="EC" id="2.3.2.27"/>
    </reaction>
</comment>
<evidence type="ECO:0000313" key="11">
    <source>
        <dbReference type="EMBL" id="VVV99856.1"/>
    </source>
</evidence>
<dbReference type="Pfam" id="PF13639">
    <property type="entry name" value="zf-RING_2"/>
    <property type="match status" value="1"/>
</dbReference>
<evidence type="ECO:0000259" key="10">
    <source>
        <dbReference type="PROSITE" id="PS50089"/>
    </source>
</evidence>
<dbReference type="SUPFAM" id="SSF57850">
    <property type="entry name" value="RING/U-box"/>
    <property type="match status" value="1"/>
</dbReference>
<dbReference type="GO" id="GO:0061630">
    <property type="term" value="F:ubiquitin protein ligase activity"/>
    <property type="evidence" value="ECO:0007669"/>
    <property type="project" value="UniProtKB-EC"/>
</dbReference>
<keyword evidence="7" id="KW-0862">Zinc</keyword>
<organism evidence="11">
    <name type="scientific">Nymphaea colorata</name>
    <name type="common">pocket water lily</name>
    <dbReference type="NCBI Taxonomy" id="210225"/>
    <lineage>
        <taxon>Eukaryota</taxon>
        <taxon>Viridiplantae</taxon>
        <taxon>Streptophyta</taxon>
        <taxon>Embryophyta</taxon>
        <taxon>Tracheophyta</taxon>
        <taxon>Spermatophyta</taxon>
        <taxon>Magnoliopsida</taxon>
        <taxon>Nymphaeales</taxon>
        <taxon>Nymphaeaceae</taxon>
        <taxon>Nymphaea</taxon>
    </lineage>
</organism>
<feature type="domain" description="RING-type" evidence="10">
    <location>
        <begin position="224"/>
        <end position="265"/>
    </location>
</feature>
<dbReference type="InterPro" id="IPR013083">
    <property type="entry name" value="Znf_RING/FYVE/PHD"/>
</dbReference>
<proteinExistence type="predicted"/>
<reference evidence="11" key="1">
    <citation type="submission" date="2019-09" db="EMBL/GenBank/DDBJ databases">
        <authorList>
            <person name="Zhang L."/>
        </authorList>
    </citation>
    <scope>NUCLEOTIDE SEQUENCE</scope>
</reference>
<protein>
    <recommendedName>
        <fullName evidence="2">RING-type E3 ubiquitin transferase</fullName>
        <ecNumber evidence="2">2.3.2.27</ecNumber>
    </recommendedName>
</protein>
<feature type="compositionally biased region" description="Polar residues" evidence="9">
    <location>
        <begin position="321"/>
        <end position="334"/>
    </location>
</feature>
<dbReference type="CDD" id="cd16667">
    <property type="entry name" value="RING-H2_RNF126-like"/>
    <property type="match status" value="1"/>
</dbReference>